<evidence type="ECO:0000256" key="1">
    <source>
        <dbReference type="SAM" id="SignalP"/>
    </source>
</evidence>
<dbReference type="RefSeq" id="WP_303679101.1">
    <property type="nucleotide sequence ID" value="NZ_MNTG01000001.1"/>
</dbReference>
<proteinExistence type="predicted"/>
<reference evidence="3 4" key="1">
    <citation type="journal article" date="2016" name="Nat. Biotechnol.">
        <title>Measurement of bacterial replication rates in microbial communities.</title>
        <authorList>
            <person name="Brown C.T."/>
            <person name="Olm M.R."/>
            <person name="Thomas B.C."/>
            <person name="Banfield J.F."/>
        </authorList>
    </citation>
    <scope>NUCLEOTIDE SEQUENCE [LARGE SCALE GENOMIC DNA]</scope>
    <source>
        <strain evidence="3">46_33</strain>
    </source>
</reference>
<accession>A0A1Q6RAK5</accession>
<sequence>MNCKKLICSVCMLAALCAAPLAASAAPVTAVRSSVSPARVRLVFDSTEPIKYTAEKNGLQIVVNLPEGTALAQSPVFKQDAVIKSITVPAKKKKKAQVVIDLTKDCQYKLYPLKNPDRLVLDIYRIPISKTTMQLAGGVTYTYAQEELNGRPIVSYLVSVAPAARLELRPFSAAGMYNGRGSLAKQAAQRGLVAAINASYFDTDGWVIGNVKDKGNFVAMDATPRSGYVVQGNEQKIVRDIAYTGSVTLPDGRALQLKGMNRVRIANDLVLFNSYYATSTKTNQYGREVKIKNGRVVAVSTAGNMSLEPGCVVLSGHGTNAAALAGLRLGDHVILTQSLGSSIADAATTVVSGGPLLVENGRVNVRTAEEQMAPDIARGRAPRTAVGLKPDGTLLMLVIDGRSSASAGMTLAELAQYFVKLGAVSAVNYDGGGSSEMVINGKIVNKPSDGRERLVSIGLGLFIK</sequence>
<evidence type="ECO:0000259" key="2">
    <source>
        <dbReference type="Pfam" id="PF09992"/>
    </source>
</evidence>
<dbReference type="PANTHER" id="PTHR40446">
    <property type="entry name" value="N-ACETYLGLUCOSAMINE-1-PHOSPHODIESTER ALPHA-N-ACETYLGLUCOSAMINIDASE"/>
    <property type="match status" value="1"/>
</dbReference>
<comment type="caution">
    <text evidence="3">The sequence shown here is derived from an EMBL/GenBank/DDBJ whole genome shotgun (WGS) entry which is preliminary data.</text>
</comment>
<evidence type="ECO:0000313" key="3">
    <source>
        <dbReference type="EMBL" id="OLA39404.1"/>
    </source>
</evidence>
<gene>
    <name evidence="3" type="ORF">BHW43_00470</name>
</gene>
<feature type="domain" description="Phosphodiester glycosidase" evidence="2">
    <location>
        <begin position="286"/>
        <end position="462"/>
    </location>
</feature>
<dbReference type="Pfam" id="PF09992">
    <property type="entry name" value="NAGPA"/>
    <property type="match status" value="1"/>
</dbReference>
<evidence type="ECO:0000313" key="4">
    <source>
        <dbReference type="Proteomes" id="UP000186777"/>
    </source>
</evidence>
<dbReference type="PANTHER" id="PTHR40446:SF2">
    <property type="entry name" value="N-ACETYLGLUCOSAMINE-1-PHOSPHODIESTER ALPHA-N-ACETYLGLUCOSAMINIDASE"/>
    <property type="match status" value="1"/>
</dbReference>
<protein>
    <recommendedName>
        <fullName evidence="2">Phosphodiester glycosidase domain-containing protein</fullName>
    </recommendedName>
</protein>
<name>A0A1Q6RAK5_9FIRM</name>
<dbReference type="AlphaFoldDB" id="A0A1Q6RAK5"/>
<feature type="signal peptide" evidence="1">
    <location>
        <begin position="1"/>
        <end position="25"/>
    </location>
</feature>
<dbReference type="InterPro" id="IPR018711">
    <property type="entry name" value="NAGPA"/>
</dbReference>
<dbReference type="Proteomes" id="UP000186777">
    <property type="component" value="Unassembled WGS sequence"/>
</dbReference>
<keyword evidence="1" id="KW-0732">Signal</keyword>
<organism evidence="3 4">
    <name type="scientific">Phascolarctobacterium succinatutens</name>
    <dbReference type="NCBI Taxonomy" id="626940"/>
    <lineage>
        <taxon>Bacteria</taxon>
        <taxon>Bacillati</taxon>
        <taxon>Bacillota</taxon>
        <taxon>Negativicutes</taxon>
        <taxon>Acidaminococcales</taxon>
        <taxon>Acidaminococcaceae</taxon>
        <taxon>Phascolarctobacterium</taxon>
    </lineage>
</organism>
<dbReference type="EMBL" id="MNTG01000001">
    <property type="protein sequence ID" value="OLA39404.1"/>
    <property type="molecule type" value="Genomic_DNA"/>
</dbReference>
<dbReference type="STRING" id="626940.BHW43_00470"/>
<dbReference type="Gene3D" id="2.60.40.3500">
    <property type="match status" value="1"/>
</dbReference>
<feature type="chain" id="PRO_5012140825" description="Phosphodiester glycosidase domain-containing protein" evidence="1">
    <location>
        <begin position="26"/>
        <end position="464"/>
    </location>
</feature>